<gene>
    <name evidence="1" type="ORF">PS624_02655</name>
</gene>
<accession>A0A5E6T5V4</accession>
<dbReference type="Proteomes" id="UP000326241">
    <property type="component" value="Unassembled WGS sequence"/>
</dbReference>
<evidence type="ECO:0000313" key="2">
    <source>
        <dbReference type="Proteomes" id="UP000326241"/>
    </source>
</evidence>
<dbReference type="EMBL" id="CABVGZ010000024">
    <property type="protein sequence ID" value="VVM87852.1"/>
    <property type="molecule type" value="Genomic_DNA"/>
</dbReference>
<organism evidence="1 2">
    <name type="scientific">Pseudomonas fluorescens</name>
    <dbReference type="NCBI Taxonomy" id="294"/>
    <lineage>
        <taxon>Bacteria</taxon>
        <taxon>Pseudomonadati</taxon>
        <taxon>Pseudomonadota</taxon>
        <taxon>Gammaproteobacteria</taxon>
        <taxon>Pseudomonadales</taxon>
        <taxon>Pseudomonadaceae</taxon>
        <taxon>Pseudomonas</taxon>
    </lineage>
</organism>
<protein>
    <submittedName>
        <fullName evidence="1">Uncharacterized protein</fullName>
    </submittedName>
</protein>
<sequence>MNINAGLGYFRRDPVRKVWFQCVLETGMTVFGVIVKPAGPLQLDQQNQRRLGILRCLPDAGHAIKRLEVAFKNKTPLNPEHQPLVEVVSVEFLAPHGD</sequence>
<proteinExistence type="predicted"/>
<reference evidence="1 2" key="1">
    <citation type="submission" date="2019-09" db="EMBL/GenBank/DDBJ databases">
        <authorList>
            <person name="Chandra G."/>
            <person name="Truman W A."/>
        </authorList>
    </citation>
    <scope>NUCLEOTIDE SEQUENCE [LARGE SCALE GENOMIC DNA]</scope>
    <source>
        <strain evidence="1">PS624</strain>
    </source>
</reference>
<evidence type="ECO:0000313" key="1">
    <source>
        <dbReference type="EMBL" id="VVM87852.1"/>
    </source>
</evidence>
<dbReference type="AlphaFoldDB" id="A0A5E6T5V4"/>
<name>A0A5E6T5V4_PSEFL</name>